<feature type="domain" description="RmlD-like substrate binding" evidence="7">
    <location>
        <begin position="450"/>
        <end position="705"/>
    </location>
</feature>
<evidence type="ECO:0000256" key="2">
    <source>
        <dbReference type="ARBA" id="ARBA00010944"/>
    </source>
</evidence>
<dbReference type="EMBL" id="JAEHFX010000001">
    <property type="protein sequence ID" value="MBK0401447.1"/>
    <property type="molecule type" value="Genomic_DNA"/>
</dbReference>
<dbReference type="Gene3D" id="3.20.20.80">
    <property type="entry name" value="Glycosidases"/>
    <property type="match status" value="1"/>
</dbReference>
<protein>
    <recommendedName>
        <fullName evidence="4 6">dTDP-4-dehydrorhamnose reductase</fullName>
        <ecNumber evidence="3 6">1.1.1.133</ecNumber>
    </recommendedName>
</protein>
<dbReference type="Pfam" id="PF04321">
    <property type="entry name" value="RmlD_sub_bind"/>
    <property type="match status" value="1"/>
</dbReference>
<dbReference type="EC" id="1.1.1.133" evidence="3 6"/>
<dbReference type="Gene3D" id="3.40.50.720">
    <property type="entry name" value="NAD(P)-binding Rossmann-like Domain"/>
    <property type="match status" value="1"/>
</dbReference>
<evidence type="ECO:0000313" key="9">
    <source>
        <dbReference type="Proteomes" id="UP000644147"/>
    </source>
</evidence>
<dbReference type="Gene3D" id="3.90.25.10">
    <property type="entry name" value="UDP-galactose 4-epimerase, domain 1"/>
    <property type="match status" value="1"/>
</dbReference>
<dbReference type="CDD" id="cd05254">
    <property type="entry name" value="dTDP_HR_like_SDR_e"/>
    <property type="match status" value="1"/>
</dbReference>
<sequence length="746" mass="84819">MNKPEIWGGIECSMNRVGDNYFGQLARNGHLFRPDDLELFAGLGLKKLRYPLLWEQLAPEDPNQINWAWAEANMHRLKELKIDPIVGLIHHGSGPKYTNLLDENFPEKLAAYARKVAEKFPWVTYYTPVNEPLTTARFSGLYGLWFPHERSDNACLKMLLNQLKGTVLAMREISNINPAARLVQTEDLGLTHSTESLAYQAEFENSRRWLTFDLLCGKVNQEHPLWGYFQWAGIDEKTVLFFAENPLPPDLIGINHYITSERFLDENLVPYPPHTHGQNHRHRYADVEAVRIENLETAGPEKLLLDTWNRYNLPLAVTEVHLNCTREEQMRWLQEVWQAAGNAQKQGAEIKAVTAWSLLGSFDWNSLLTQPNDHYETGIFDICSEKPRATALAKQIKAYAGTGKYAHEILKTPGWWHRPGRFNYHCFESQNAMVSGQKSQGNRAEKIRPILITGATGTLGNAFARICEKRGLTYVLLSRNGMDIAEKSSVENAVQKYQPWAIINTAGYVRVDEAETDADRCYRENTDGPKVLAEVCAQENIQLLTFSSDLVFGGTKNTPYLETDQPNPTNVYGSSKHLAEKHVLEILPEALIIRTSAFFGPWDSYNFLFHALETLSRNEVFTAASDAFISPTYVPDLVHTALDLLLDKEKGIWHVANQGEITWADFARKAADMLQIQTETLEQKPVNEFNFTAQRPAYTVLSSARGNLLPSLEDALARFVRDSEHRVWETVWFDSQKVNAETASEY</sequence>
<proteinExistence type="inferred from homology"/>
<evidence type="ECO:0000256" key="3">
    <source>
        <dbReference type="ARBA" id="ARBA00012929"/>
    </source>
</evidence>
<dbReference type="InterPro" id="IPR036291">
    <property type="entry name" value="NAD(P)-bd_dom_sf"/>
</dbReference>
<keyword evidence="6" id="KW-0560">Oxidoreductase</keyword>
<organism evidence="8 9">
    <name type="scientific">Adhaeribacter terrigena</name>
    <dbReference type="NCBI Taxonomy" id="2793070"/>
    <lineage>
        <taxon>Bacteria</taxon>
        <taxon>Pseudomonadati</taxon>
        <taxon>Bacteroidota</taxon>
        <taxon>Cytophagia</taxon>
        <taxon>Cytophagales</taxon>
        <taxon>Hymenobacteraceae</taxon>
        <taxon>Adhaeribacter</taxon>
    </lineage>
</organism>
<dbReference type="InterPro" id="IPR005913">
    <property type="entry name" value="dTDP_dehydrorham_reduct"/>
</dbReference>
<dbReference type="RefSeq" id="WP_200504080.1">
    <property type="nucleotide sequence ID" value="NZ_JAEHFX010000001.1"/>
</dbReference>
<dbReference type="InterPro" id="IPR001360">
    <property type="entry name" value="Glyco_hydro_1"/>
</dbReference>
<comment type="caution">
    <text evidence="8">The sequence shown here is derived from an EMBL/GenBank/DDBJ whole genome shotgun (WGS) entry which is preliminary data.</text>
</comment>
<evidence type="ECO:0000256" key="4">
    <source>
        <dbReference type="ARBA" id="ARBA00017099"/>
    </source>
</evidence>
<dbReference type="SUPFAM" id="SSF51735">
    <property type="entry name" value="NAD(P)-binding Rossmann-fold domains"/>
    <property type="match status" value="1"/>
</dbReference>
<comment type="pathway">
    <text evidence="1 6">Carbohydrate biosynthesis; dTDP-L-rhamnose biosynthesis.</text>
</comment>
<dbReference type="Pfam" id="PF00232">
    <property type="entry name" value="Glyco_hydro_1"/>
    <property type="match status" value="1"/>
</dbReference>
<dbReference type="SUPFAM" id="SSF51445">
    <property type="entry name" value="(Trans)glycosidases"/>
    <property type="match status" value="1"/>
</dbReference>
<accession>A0ABS1BWK9</accession>
<comment type="similarity">
    <text evidence="2 6">Belongs to the dTDP-4-dehydrorhamnose reductase family.</text>
</comment>
<keyword evidence="9" id="KW-1185">Reference proteome</keyword>
<name>A0ABS1BWK9_9BACT</name>
<evidence type="ECO:0000256" key="1">
    <source>
        <dbReference type="ARBA" id="ARBA00004781"/>
    </source>
</evidence>
<reference evidence="8 9" key="1">
    <citation type="submission" date="2020-12" db="EMBL/GenBank/DDBJ databases">
        <title>Bacterial novel species Adhaeribacter sp. BT258 isolated from soil.</title>
        <authorList>
            <person name="Jung H.-Y."/>
        </authorList>
    </citation>
    <scope>NUCLEOTIDE SEQUENCE [LARGE SCALE GENOMIC DNA]</scope>
    <source>
        <strain evidence="8 9">BT258</strain>
    </source>
</reference>
<comment type="function">
    <text evidence="6">Catalyzes the reduction of dTDP-6-deoxy-L-lyxo-4-hexulose to yield dTDP-L-rhamnose.</text>
</comment>
<dbReference type="InterPro" id="IPR029903">
    <property type="entry name" value="RmlD-like-bd"/>
</dbReference>
<evidence type="ECO:0000256" key="5">
    <source>
        <dbReference type="ARBA" id="ARBA00048200"/>
    </source>
</evidence>
<gene>
    <name evidence="8" type="ORF">I5M27_00540</name>
</gene>
<evidence type="ECO:0000313" key="8">
    <source>
        <dbReference type="EMBL" id="MBK0401447.1"/>
    </source>
</evidence>
<evidence type="ECO:0000259" key="7">
    <source>
        <dbReference type="Pfam" id="PF04321"/>
    </source>
</evidence>
<dbReference type="InterPro" id="IPR017853">
    <property type="entry name" value="GH"/>
</dbReference>
<dbReference type="Proteomes" id="UP000644147">
    <property type="component" value="Unassembled WGS sequence"/>
</dbReference>
<evidence type="ECO:0000256" key="6">
    <source>
        <dbReference type="RuleBase" id="RU364082"/>
    </source>
</evidence>
<dbReference type="PANTHER" id="PTHR10491">
    <property type="entry name" value="DTDP-4-DEHYDRORHAMNOSE REDUCTASE"/>
    <property type="match status" value="1"/>
</dbReference>
<comment type="catalytic activity">
    <reaction evidence="5">
        <text>dTDP-beta-L-rhamnose + NADP(+) = dTDP-4-dehydro-beta-L-rhamnose + NADPH + H(+)</text>
        <dbReference type="Rhea" id="RHEA:21796"/>
        <dbReference type="ChEBI" id="CHEBI:15378"/>
        <dbReference type="ChEBI" id="CHEBI:57510"/>
        <dbReference type="ChEBI" id="CHEBI:57783"/>
        <dbReference type="ChEBI" id="CHEBI:58349"/>
        <dbReference type="ChEBI" id="CHEBI:62830"/>
        <dbReference type="EC" id="1.1.1.133"/>
    </reaction>
</comment>
<keyword evidence="6" id="KW-0521">NADP</keyword>
<dbReference type="PANTHER" id="PTHR10491:SF4">
    <property type="entry name" value="METHIONINE ADENOSYLTRANSFERASE 2 SUBUNIT BETA"/>
    <property type="match status" value="1"/>
</dbReference>